<dbReference type="Proteomes" id="UP000463051">
    <property type="component" value="Unassembled WGS sequence"/>
</dbReference>
<feature type="binding site" evidence="8">
    <location>
        <position position="142"/>
    </location>
    <ligand>
        <name>IMP</name>
        <dbReference type="ChEBI" id="CHEBI:58053"/>
        <note>ligand shared between dimeric partners</note>
    </ligand>
</feature>
<dbReference type="GO" id="GO:0046040">
    <property type="term" value="P:IMP metabolic process"/>
    <property type="evidence" value="ECO:0007669"/>
    <property type="project" value="TreeGrafter"/>
</dbReference>
<dbReference type="PANTHER" id="PTHR11846:SF0">
    <property type="entry name" value="ADENYLOSUCCINATE SYNTHETASE"/>
    <property type="match status" value="1"/>
</dbReference>
<name>A0A7X2H5C7_9BACL</name>
<dbReference type="PANTHER" id="PTHR11846">
    <property type="entry name" value="ADENYLOSUCCINATE SYNTHETASE"/>
    <property type="match status" value="1"/>
</dbReference>
<keyword evidence="8" id="KW-0963">Cytoplasm</keyword>
<dbReference type="AlphaFoldDB" id="A0A7X2H5C7"/>
<evidence type="ECO:0000256" key="10">
    <source>
        <dbReference type="RuleBase" id="RU000520"/>
    </source>
</evidence>
<keyword evidence="3 8" id="KW-0479">Metal-binding</keyword>
<comment type="subcellular location">
    <subcellularLocation>
        <location evidence="8">Cytoplasm</location>
    </subcellularLocation>
</comment>
<feature type="binding site" description="in other chain" evidence="8">
    <location>
        <begin position="13"/>
        <end position="16"/>
    </location>
    <ligand>
        <name>IMP</name>
        <dbReference type="ChEBI" id="CHEBI:58053"/>
        <note>ligand shared between dimeric partners</note>
    </ligand>
</feature>
<dbReference type="GO" id="GO:0005737">
    <property type="term" value="C:cytoplasm"/>
    <property type="evidence" value="ECO:0007669"/>
    <property type="project" value="UniProtKB-SubCell"/>
</dbReference>
<comment type="function">
    <text evidence="8">Plays an important role in the de novo pathway of purine nucleotide biosynthesis. Catalyzes the first committed step in the biosynthesis of AMP from IMP.</text>
</comment>
<comment type="cofactor">
    <cofactor evidence="8">
        <name>Mg(2+)</name>
        <dbReference type="ChEBI" id="CHEBI:18420"/>
    </cofactor>
    <text evidence="8">Binds 1 Mg(2+) ion per subunit.</text>
</comment>
<comment type="subunit">
    <text evidence="1 8">Homodimer.</text>
</comment>
<dbReference type="InterPro" id="IPR001114">
    <property type="entry name" value="Adenylosuccinate_synthetase"/>
</dbReference>
<protein>
    <recommendedName>
        <fullName evidence="8 10">Adenylosuccinate synthetase</fullName>
        <shortName evidence="8">AMPSase</shortName>
        <shortName evidence="8">AdSS</shortName>
        <ecNumber evidence="8 10">6.3.4.4</ecNumber>
    </recommendedName>
    <alternativeName>
        <fullName evidence="8">IMP--aspartate ligase</fullName>
    </alternativeName>
</protein>
<evidence type="ECO:0000256" key="1">
    <source>
        <dbReference type="ARBA" id="ARBA00011738"/>
    </source>
</evidence>
<feature type="binding site" evidence="8">
    <location>
        <begin position="330"/>
        <end position="332"/>
    </location>
    <ligand>
        <name>GTP</name>
        <dbReference type="ChEBI" id="CHEBI:37565"/>
    </ligand>
</feature>
<keyword evidence="12" id="KW-1185">Reference proteome</keyword>
<dbReference type="FunFam" id="3.90.170.10:FF:000001">
    <property type="entry name" value="Adenylosuccinate synthetase"/>
    <property type="match status" value="1"/>
</dbReference>
<comment type="similarity">
    <text evidence="8 10">Belongs to the adenylosuccinate synthetase family.</text>
</comment>
<feature type="binding site" description="in other chain" evidence="8">
    <location>
        <position position="238"/>
    </location>
    <ligand>
        <name>IMP</name>
        <dbReference type="ChEBI" id="CHEBI:58053"/>
        <note>ligand shared between dimeric partners</note>
    </ligand>
</feature>
<feature type="binding site" evidence="8">
    <location>
        <position position="40"/>
    </location>
    <ligand>
        <name>Mg(2+)</name>
        <dbReference type="ChEBI" id="CHEBI:18420"/>
    </ligand>
</feature>
<dbReference type="Gene3D" id="3.90.170.10">
    <property type="entry name" value="Adenylosuccinate Synthetase, subunit A, domain 3"/>
    <property type="match status" value="1"/>
</dbReference>
<dbReference type="NCBIfam" id="TIGR00184">
    <property type="entry name" value="purA"/>
    <property type="match status" value="1"/>
</dbReference>
<comment type="pathway">
    <text evidence="8 10">Purine metabolism; AMP biosynthesis via de novo pathway; AMP from IMP: step 1/2.</text>
</comment>
<dbReference type="EMBL" id="WJXB01000004">
    <property type="protein sequence ID" value="MRN53879.1"/>
    <property type="molecule type" value="Genomic_DNA"/>
</dbReference>
<keyword evidence="5 8" id="KW-0658">Purine biosynthesis</keyword>
<evidence type="ECO:0000256" key="8">
    <source>
        <dbReference type="HAMAP-Rule" id="MF_00011"/>
    </source>
</evidence>
<dbReference type="SUPFAM" id="SSF52540">
    <property type="entry name" value="P-loop containing nucleoside triphosphate hydrolases"/>
    <property type="match status" value="1"/>
</dbReference>
<evidence type="ECO:0000256" key="7">
    <source>
        <dbReference type="ARBA" id="ARBA00023134"/>
    </source>
</evidence>
<gene>
    <name evidence="8" type="primary">purA</name>
    <name evidence="11" type="ORF">GJB61_12870</name>
</gene>
<comment type="caution">
    <text evidence="11">The sequence shown here is derived from an EMBL/GenBank/DDBJ whole genome shotgun (WGS) entry which is preliminary data.</text>
</comment>
<evidence type="ECO:0000256" key="9">
    <source>
        <dbReference type="PROSITE-ProRule" id="PRU10134"/>
    </source>
</evidence>
<evidence type="ECO:0000256" key="6">
    <source>
        <dbReference type="ARBA" id="ARBA00022842"/>
    </source>
</evidence>
<organism evidence="11 12">
    <name type="scientific">Paenibacillus monticola</name>
    <dbReference type="NCBI Taxonomy" id="2666075"/>
    <lineage>
        <taxon>Bacteria</taxon>
        <taxon>Bacillati</taxon>
        <taxon>Bacillota</taxon>
        <taxon>Bacilli</taxon>
        <taxon>Bacillales</taxon>
        <taxon>Paenibacillaceae</taxon>
        <taxon>Paenibacillus</taxon>
    </lineage>
</organism>
<accession>A0A7X2H5C7</accession>
<dbReference type="CDD" id="cd03108">
    <property type="entry name" value="AdSS"/>
    <property type="match status" value="1"/>
</dbReference>
<reference evidence="11 12" key="1">
    <citation type="submission" date="2019-11" db="EMBL/GenBank/DDBJ databases">
        <title>Paenibacillus monticola sp. nov., a novel PGPR strain isolated from mountain sample in China.</title>
        <authorList>
            <person name="Zhao Q."/>
            <person name="Li H.-P."/>
            <person name="Zhang J.-L."/>
        </authorList>
    </citation>
    <scope>NUCLEOTIDE SEQUENCE [LARGE SCALE GENOMIC DNA]</scope>
    <source>
        <strain evidence="11 12">LC-T2</strain>
    </source>
</reference>
<dbReference type="InterPro" id="IPR033128">
    <property type="entry name" value="Adenylosuccin_syn_Lys_AS"/>
</dbReference>
<dbReference type="HAMAP" id="MF_00011">
    <property type="entry name" value="Adenylosucc_synth"/>
    <property type="match status" value="1"/>
</dbReference>
<feature type="binding site" evidence="8">
    <location>
        <begin position="412"/>
        <end position="414"/>
    </location>
    <ligand>
        <name>GTP</name>
        <dbReference type="ChEBI" id="CHEBI:37565"/>
    </ligand>
</feature>
<feature type="binding site" description="in other chain" evidence="8">
    <location>
        <position position="128"/>
    </location>
    <ligand>
        <name>IMP</name>
        <dbReference type="ChEBI" id="CHEBI:58053"/>
        <note>ligand shared between dimeric partners</note>
    </ligand>
</feature>
<dbReference type="PROSITE" id="PS00513">
    <property type="entry name" value="ADENYLOSUCCIN_SYN_2"/>
    <property type="match status" value="1"/>
</dbReference>
<feature type="active site" evidence="9">
    <location>
        <position position="139"/>
    </location>
</feature>
<feature type="binding site" evidence="8">
    <location>
        <begin position="12"/>
        <end position="18"/>
    </location>
    <ligand>
        <name>GTP</name>
        <dbReference type="ChEBI" id="CHEBI:37565"/>
    </ligand>
</feature>
<feature type="binding site" description="in other chain" evidence="8">
    <location>
        <position position="302"/>
    </location>
    <ligand>
        <name>IMP</name>
        <dbReference type="ChEBI" id="CHEBI:58053"/>
        <note>ligand shared between dimeric partners</note>
    </ligand>
</feature>
<evidence type="ECO:0000256" key="5">
    <source>
        <dbReference type="ARBA" id="ARBA00022755"/>
    </source>
</evidence>
<dbReference type="Pfam" id="PF00709">
    <property type="entry name" value="Adenylsucc_synt"/>
    <property type="match status" value="1"/>
</dbReference>
<dbReference type="InterPro" id="IPR042111">
    <property type="entry name" value="Adenylosuccinate_synth_dom3"/>
</dbReference>
<feature type="binding site" evidence="8">
    <location>
        <position position="304"/>
    </location>
    <ligand>
        <name>GTP</name>
        <dbReference type="ChEBI" id="CHEBI:37565"/>
    </ligand>
</feature>
<dbReference type="FunFam" id="1.10.300.10:FF:000001">
    <property type="entry name" value="Adenylosuccinate synthetase"/>
    <property type="match status" value="1"/>
</dbReference>
<evidence type="ECO:0000256" key="3">
    <source>
        <dbReference type="ARBA" id="ARBA00022723"/>
    </source>
</evidence>
<proteinExistence type="inferred from homology"/>
<feature type="active site" description="Proton acceptor" evidence="8">
    <location>
        <position position="13"/>
    </location>
</feature>
<dbReference type="PROSITE" id="PS01266">
    <property type="entry name" value="ADENYLOSUCCIN_SYN_1"/>
    <property type="match status" value="1"/>
</dbReference>
<feature type="binding site" evidence="8">
    <location>
        <position position="13"/>
    </location>
    <ligand>
        <name>Mg(2+)</name>
        <dbReference type="ChEBI" id="CHEBI:18420"/>
    </ligand>
</feature>
<dbReference type="GO" id="GO:0005525">
    <property type="term" value="F:GTP binding"/>
    <property type="evidence" value="ECO:0007669"/>
    <property type="project" value="UniProtKB-UniRule"/>
</dbReference>
<feature type="active site" description="Proton donor" evidence="8">
    <location>
        <position position="41"/>
    </location>
</feature>
<dbReference type="InterPro" id="IPR042110">
    <property type="entry name" value="Adenylosuccinate_synth_dom2"/>
</dbReference>
<keyword evidence="4 8" id="KW-0547">Nucleotide-binding</keyword>
<dbReference type="Gene3D" id="3.40.440.10">
    <property type="entry name" value="Adenylosuccinate Synthetase, subunit A, domain 1"/>
    <property type="match status" value="1"/>
</dbReference>
<comment type="catalytic activity">
    <reaction evidence="8 10">
        <text>IMP + L-aspartate + GTP = N(6)-(1,2-dicarboxyethyl)-AMP + GDP + phosphate + 2 H(+)</text>
        <dbReference type="Rhea" id="RHEA:15753"/>
        <dbReference type="ChEBI" id="CHEBI:15378"/>
        <dbReference type="ChEBI" id="CHEBI:29991"/>
        <dbReference type="ChEBI" id="CHEBI:37565"/>
        <dbReference type="ChEBI" id="CHEBI:43474"/>
        <dbReference type="ChEBI" id="CHEBI:57567"/>
        <dbReference type="ChEBI" id="CHEBI:58053"/>
        <dbReference type="ChEBI" id="CHEBI:58189"/>
        <dbReference type="EC" id="6.3.4.4"/>
    </reaction>
</comment>
<dbReference type="RefSeq" id="WP_154118916.1">
    <property type="nucleotide sequence ID" value="NZ_WJXB01000004.1"/>
</dbReference>
<dbReference type="GO" id="GO:0000287">
    <property type="term" value="F:magnesium ion binding"/>
    <property type="evidence" value="ECO:0007669"/>
    <property type="project" value="UniProtKB-UniRule"/>
</dbReference>
<dbReference type="UniPathway" id="UPA00075">
    <property type="reaction ID" value="UER00335"/>
</dbReference>
<evidence type="ECO:0000256" key="2">
    <source>
        <dbReference type="ARBA" id="ARBA00022598"/>
    </source>
</evidence>
<evidence type="ECO:0000313" key="11">
    <source>
        <dbReference type="EMBL" id="MRN53879.1"/>
    </source>
</evidence>
<sequence>MSTVVVVGTQWGDEGKGKITDFLAESADVVARYQGGNNAGHTILIDGKKYKLSLIPSGVFYKEKTCVIGNGMVINPEALIQEINYIHESGFDTTNLVISDRAHVIMPYHMLLDALEEDRKGPNKIGTTRKGIGPCYMDKAARNGIRIADLMDAEEFELRLRPLMEEKNQVITQVYGGEALDVEEILTQYLAYAEVLRNYVTDTSVVLNDAIDAGSRVLFEGAQGVMLDIDQGTYPYVTSSNPSAGGVCIGSGVGPSKIKQVIGVAKAYTTRVGDGPFPTELNNEIGEYIRETGHEYGTVTGRARRVGWFDSVVVRHARRVSGLTGLSLNSLDVLSGLETVKICTGYKFRGEIINHYPASLKMLAECEAVYEELPGWSEDITSAKTLEDLPANTRRYVERVSELTGIPIAIFSVGRNREQTNQVLPIYI</sequence>
<dbReference type="InterPro" id="IPR018220">
    <property type="entry name" value="Adenylosuccin_syn_GTP-bd"/>
</dbReference>
<feature type="binding site" evidence="8">
    <location>
        <begin position="298"/>
        <end position="304"/>
    </location>
    <ligand>
        <name>substrate</name>
    </ligand>
</feature>
<feature type="binding site" description="in other chain" evidence="8">
    <location>
        <position position="223"/>
    </location>
    <ligand>
        <name>IMP</name>
        <dbReference type="ChEBI" id="CHEBI:58053"/>
        <note>ligand shared between dimeric partners</note>
    </ligand>
</feature>
<dbReference type="NCBIfam" id="NF002223">
    <property type="entry name" value="PRK01117.1"/>
    <property type="match status" value="1"/>
</dbReference>
<keyword evidence="2 8" id="KW-0436">Ligase</keyword>
<feature type="binding site" description="in other chain" evidence="8">
    <location>
        <begin position="38"/>
        <end position="41"/>
    </location>
    <ligand>
        <name>IMP</name>
        <dbReference type="ChEBI" id="CHEBI:58053"/>
        <note>ligand shared between dimeric partners</note>
    </ligand>
</feature>
<dbReference type="SMART" id="SM00788">
    <property type="entry name" value="Adenylsucc_synt"/>
    <property type="match status" value="1"/>
</dbReference>
<evidence type="ECO:0000256" key="4">
    <source>
        <dbReference type="ARBA" id="ARBA00022741"/>
    </source>
</evidence>
<evidence type="ECO:0000313" key="12">
    <source>
        <dbReference type="Proteomes" id="UP000463051"/>
    </source>
</evidence>
<dbReference type="GO" id="GO:0004019">
    <property type="term" value="F:adenylosuccinate synthase activity"/>
    <property type="evidence" value="ECO:0007669"/>
    <property type="project" value="UniProtKB-UniRule"/>
</dbReference>
<keyword evidence="7 8" id="KW-0342">GTP-binding</keyword>
<dbReference type="GO" id="GO:0044208">
    <property type="term" value="P:'de novo' AMP biosynthetic process"/>
    <property type="evidence" value="ECO:0007669"/>
    <property type="project" value="UniProtKB-UniRule"/>
</dbReference>
<dbReference type="InterPro" id="IPR042109">
    <property type="entry name" value="Adenylosuccinate_synth_dom1"/>
</dbReference>
<dbReference type="Gene3D" id="1.10.300.10">
    <property type="entry name" value="Adenylosuccinate Synthetase, subunit A, domain 2"/>
    <property type="match status" value="1"/>
</dbReference>
<dbReference type="EC" id="6.3.4.4" evidence="8 10"/>
<feature type="binding site" evidence="8">
    <location>
        <begin position="40"/>
        <end position="42"/>
    </location>
    <ligand>
        <name>GTP</name>
        <dbReference type="ChEBI" id="CHEBI:37565"/>
    </ligand>
</feature>
<dbReference type="InterPro" id="IPR027417">
    <property type="entry name" value="P-loop_NTPase"/>
</dbReference>
<keyword evidence="6 8" id="KW-0460">Magnesium</keyword>